<dbReference type="EMBL" id="BMEX01000016">
    <property type="protein sequence ID" value="GGA54559.1"/>
    <property type="molecule type" value="Genomic_DNA"/>
</dbReference>
<keyword evidence="2" id="KW-1185">Reference proteome</keyword>
<protein>
    <submittedName>
        <fullName evidence="1">Uncharacterized protein</fullName>
    </submittedName>
</protein>
<accession>A0ABQ1H0H6</accession>
<dbReference type="RefSeq" id="WP_229736145.1">
    <property type="nucleotide sequence ID" value="NZ_BMEX01000016.1"/>
</dbReference>
<gene>
    <name evidence="1" type="ORF">GCM10007416_29690</name>
</gene>
<dbReference type="Proteomes" id="UP000617979">
    <property type="component" value="Unassembled WGS sequence"/>
</dbReference>
<comment type="caution">
    <text evidence="1">The sequence shown here is derived from an EMBL/GenBank/DDBJ whole genome shotgun (WGS) entry which is preliminary data.</text>
</comment>
<sequence>MSAEEVIWDTMNEPNQSLFIVLCKPWVNPISAVIIWVILQIDGYGIQNPIPIPNYNCFAFPMQVGEFPLLEIG</sequence>
<name>A0ABQ1H0H6_9BACL</name>
<evidence type="ECO:0000313" key="1">
    <source>
        <dbReference type="EMBL" id="GGA54559.1"/>
    </source>
</evidence>
<reference evidence="2" key="1">
    <citation type="journal article" date="2019" name="Int. J. Syst. Evol. Microbiol.">
        <title>The Global Catalogue of Microorganisms (GCM) 10K type strain sequencing project: providing services to taxonomists for standard genome sequencing and annotation.</title>
        <authorList>
            <consortium name="The Broad Institute Genomics Platform"/>
            <consortium name="The Broad Institute Genome Sequencing Center for Infectious Disease"/>
            <person name="Wu L."/>
            <person name="Ma J."/>
        </authorList>
    </citation>
    <scope>NUCLEOTIDE SEQUENCE [LARGE SCALE GENOMIC DNA]</scope>
    <source>
        <strain evidence="2">CGMCC 1.12404</strain>
    </source>
</reference>
<evidence type="ECO:0000313" key="2">
    <source>
        <dbReference type="Proteomes" id="UP000617979"/>
    </source>
</evidence>
<proteinExistence type="predicted"/>
<organism evidence="1 2">
    <name type="scientific">Kroppenstedtia guangzhouensis</name>
    <dbReference type="NCBI Taxonomy" id="1274356"/>
    <lineage>
        <taxon>Bacteria</taxon>
        <taxon>Bacillati</taxon>
        <taxon>Bacillota</taxon>
        <taxon>Bacilli</taxon>
        <taxon>Bacillales</taxon>
        <taxon>Thermoactinomycetaceae</taxon>
        <taxon>Kroppenstedtia</taxon>
    </lineage>
</organism>